<dbReference type="EMBL" id="JAMKFE010000027">
    <property type="protein sequence ID" value="MCM5682923.1"/>
    <property type="molecule type" value="Genomic_DNA"/>
</dbReference>
<accession>A0ABT0YYM0</accession>
<reference evidence="1" key="1">
    <citation type="submission" date="2022-05" db="EMBL/GenBank/DDBJ databases">
        <title>Schlegelella sp. nov., isolated from mangrove soil.</title>
        <authorList>
            <person name="Liu Y."/>
            <person name="Ge X."/>
            <person name="Liu W."/>
        </authorList>
    </citation>
    <scope>NUCLEOTIDE SEQUENCE</scope>
    <source>
        <strain evidence="1">S2-27</strain>
    </source>
</reference>
<keyword evidence="2" id="KW-1185">Reference proteome</keyword>
<sequence>MNDTILVGCGGGMSETISSLEAQIVDVDDERSQLVAQKKQNESELSDIATEIRTNRCLPRDRWNRLLRNQNLLKRANSQLDAKLGELTTKRKKLHSLIDGVKRDNGFKAGAREEREKTIRQHLLALREKYASFSADGTRVASMRRMAAEFAIEIDSILSGGQS</sequence>
<organism evidence="1 2">
    <name type="scientific">Caldimonas mangrovi</name>
    <dbReference type="NCBI Taxonomy" id="2944811"/>
    <lineage>
        <taxon>Bacteria</taxon>
        <taxon>Pseudomonadati</taxon>
        <taxon>Pseudomonadota</taxon>
        <taxon>Betaproteobacteria</taxon>
        <taxon>Burkholderiales</taxon>
        <taxon>Sphaerotilaceae</taxon>
        <taxon>Caldimonas</taxon>
    </lineage>
</organism>
<dbReference type="RefSeq" id="WP_251781466.1">
    <property type="nucleotide sequence ID" value="NZ_JAMKFE010000027.1"/>
</dbReference>
<protein>
    <submittedName>
        <fullName evidence="1">Uncharacterized protein</fullName>
    </submittedName>
</protein>
<name>A0ABT0YYM0_9BURK</name>
<gene>
    <name evidence="1" type="ORF">M8A51_25655</name>
</gene>
<comment type="caution">
    <text evidence="1">The sequence shown here is derived from an EMBL/GenBank/DDBJ whole genome shotgun (WGS) entry which is preliminary data.</text>
</comment>
<proteinExistence type="predicted"/>
<dbReference type="Proteomes" id="UP001165541">
    <property type="component" value="Unassembled WGS sequence"/>
</dbReference>
<evidence type="ECO:0000313" key="1">
    <source>
        <dbReference type="EMBL" id="MCM5682923.1"/>
    </source>
</evidence>
<evidence type="ECO:0000313" key="2">
    <source>
        <dbReference type="Proteomes" id="UP001165541"/>
    </source>
</evidence>